<dbReference type="GO" id="GO:0016192">
    <property type="term" value="P:vesicle-mediated transport"/>
    <property type="evidence" value="ECO:0007669"/>
    <property type="project" value="InterPro"/>
</dbReference>
<dbReference type="PANTHER" id="PTHR23101:SF25">
    <property type="entry name" value="GTPASE-ACTIVATING PROTEIN AND VPS9 DOMAIN-CONTAINING PROTEIN 1"/>
    <property type="match status" value="1"/>
</dbReference>
<evidence type="ECO:0000259" key="2">
    <source>
        <dbReference type="PROSITE" id="PS51140"/>
    </source>
</evidence>
<dbReference type="GO" id="GO:0005829">
    <property type="term" value="C:cytosol"/>
    <property type="evidence" value="ECO:0007669"/>
    <property type="project" value="TreeGrafter"/>
</dbReference>
<dbReference type="InterPro" id="IPR037191">
    <property type="entry name" value="VPS9_dom_sf"/>
</dbReference>
<comment type="caution">
    <text evidence="4">The sequence shown here is derived from an EMBL/GenBank/DDBJ whole genome shotgun (WGS) entry which is preliminary data.</text>
</comment>
<feature type="compositionally biased region" description="Basic and acidic residues" evidence="1">
    <location>
        <begin position="383"/>
        <end position="402"/>
    </location>
</feature>
<dbReference type="Gene3D" id="1.10.246.120">
    <property type="match status" value="1"/>
</dbReference>
<dbReference type="InterPro" id="IPR045046">
    <property type="entry name" value="Vps9-like"/>
</dbReference>
<dbReference type="OrthoDB" id="300289at2759"/>
<dbReference type="GO" id="GO:0030139">
    <property type="term" value="C:endocytic vesicle"/>
    <property type="evidence" value="ECO:0007669"/>
    <property type="project" value="TreeGrafter"/>
</dbReference>
<name>A0A1Y1WF36_9FUNG</name>
<proteinExistence type="predicted"/>
<dbReference type="GO" id="GO:0031267">
    <property type="term" value="F:small GTPase binding"/>
    <property type="evidence" value="ECO:0007669"/>
    <property type="project" value="TreeGrafter"/>
</dbReference>
<dbReference type="GO" id="GO:0043130">
    <property type="term" value="F:ubiquitin binding"/>
    <property type="evidence" value="ECO:0007669"/>
    <property type="project" value="InterPro"/>
</dbReference>
<gene>
    <name evidence="4" type="ORF">DL89DRAFT_291206</name>
</gene>
<feature type="region of interest" description="Disordered" evidence="1">
    <location>
        <begin position="383"/>
        <end position="405"/>
    </location>
</feature>
<dbReference type="SMART" id="SM00546">
    <property type="entry name" value="CUE"/>
    <property type="match status" value="1"/>
</dbReference>
<accession>A0A1Y1WF36</accession>
<dbReference type="PROSITE" id="PS51205">
    <property type="entry name" value="VPS9"/>
    <property type="match status" value="1"/>
</dbReference>
<dbReference type="Gene3D" id="1.10.8.10">
    <property type="entry name" value="DNA helicase RuvA subunit, C-terminal domain"/>
    <property type="match status" value="1"/>
</dbReference>
<dbReference type="InterPro" id="IPR003123">
    <property type="entry name" value="VPS9"/>
</dbReference>
<evidence type="ECO:0000313" key="4">
    <source>
        <dbReference type="EMBL" id="ORX71938.1"/>
    </source>
</evidence>
<dbReference type="PROSITE" id="PS51140">
    <property type="entry name" value="CUE"/>
    <property type="match status" value="1"/>
</dbReference>
<dbReference type="Gene3D" id="1.20.1050.80">
    <property type="entry name" value="VPS9 domain"/>
    <property type="match status" value="1"/>
</dbReference>
<dbReference type="Pfam" id="PF02204">
    <property type="entry name" value="VPS9"/>
    <property type="match status" value="1"/>
</dbReference>
<feature type="region of interest" description="Disordered" evidence="1">
    <location>
        <begin position="1"/>
        <end position="70"/>
    </location>
</feature>
<dbReference type="SUPFAM" id="SSF46934">
    <property type="entry name" value="UBA-like"/>
    <property type="match status" value="1"/>
</dbReference>
<feature type="compositionally biased region" description="Basic and acidic residues" evidence="1">
    <location>
        <begin position="588"/>
        <end position="597"/>
    </location>
</feature>
<feature type="compositionally biased region" description="Polar residues" evidence="1">
    <location>
        <begin position="630"/>
        <end position="641"/>
    </location>
</feature>
<reference evidence="4 5" key="1">
    <citation type="submission" date="2016-07" db="EMBL/GenBank/DDBJ databases">
        <title>Pervasive Adenine N6-methylation of Active Genes in Fungi.</title>
        <authorList>
            <consortium name="DOE Joint Genome Institute"/>
            <person name="Mondo S.J."/>
            <person name="Dannebaum R.O."/>
            <person name="Kuo R.C."/>
            <person name="Labutti K."/>
            <person name="Haridas S."/>
            <person name="Kuo A."/>
            <person name="Salamov A."/>
            <person name="Ahrendt S.R."/>
            <person name="Lipzen A."/>
            <person name="Sullivan W."/>
            <person name="Andreopoulos W.B."/>
            <person name="Clum A."/>
            <person name="Lindquist E."/>
            <person name="Daum C."/>
            <person name="Ramamoorthy G.K."/>
            <person name="Gryganskyi A."/>
            <person name="Culley D."/>
            <person name="Magnuson J.K."/>
            <person name="James T.Y."/>
            <person name="O'Malley M.A."/>
            <person name="Stajich J.E."/>
            <person name="Spatafora J.W."/>
            <person name="Visel A."/>
            <person name="Grigoriev I.V."/>
        </authorList>
    </citation>
    <scope>NUCLEOTIDE SEQUENCE [LARGE SCALE GENOMIC DNA]</scope>
    <source>
        <strain evidence="4 5">ATCC 12442</strain>
    </source>
</reference>
<organism evidence="4 5">
    <name type="scientific">Linderina pennispora</name>
    <dbReference type="NCBI Taxonomy" id="61395"/>
    <lineage>
        <taxon>Eukaryota</taxon>
        <taxon>Fungi</taxon>
        <taxon>Fungi incertae sedis</taxon>
        <taxon>Zoopagomycota</taxon>
        <taxon>Kickxellomycotina</taxon>
        <taxon>Kickxellomycetes</taxon>
        <taxon>Kickxellales</taxon>
        <taxon>Kickxellaceae</taxon>
        <taxon>Linderina</taxon>
    </lineage>
</organism>
<keyword evidence="5" id="KW-1185">Reference proteome</keyword>
<dbReference type="InterPro" id="IPR041545">
    <property type="entry name" value="DUF5601"/>
</dbReference>
<evidence type="ECO:0000313" key="5">
    <source>
        <dbReference type="Proteomes" id="UP000193922"/>
    </source>
</evidence>
<feature type="region of interest" description="Disordered" evidence="1">
    <location>
        <begin position="439"/>
        <end position="485"/>
    </location>
</feature>
<dbReference type="SMART" id="SM00167">
    <property type="entry name" value="VPS9"/>
    <property type="match status" value="1"/>
</dbReference>
<feature type="compositionally biased region" description="Polar residues" evidence="1">
    <location>
        <begin position="28"/>
        <end position="48"/>
    </location>
</feature>
<protein>
    <recommendedName>
        <fullName evidence="6">VPS9 domain-containing protein</fullName>
    </recommendedName>
</protein>
<feature type="region of interest" description="Disordered" evidence="1">
    <location>
        <begin position="558"/>
        <end position="648"/>
    </location>
</feature>
<evidence type="ECO:0008006" key="6">
    <source>
        <dbReference type="Google" id="ProtNLM"/>
    </source>
</evidence>
<dbReference type="PANTHER" id="PTHR23101">
    <property type="entry name" value="RAB GDP/GTP EXCHANGE FACTOR"/>
    <property type="match status" value="1"/>
</dbReference>
<dbReference type="RefSeq" id="XP_040745362.1">
    <property type="nucleotide sequence ID" value="XM_040890172.1"/>
</dbReference>
<dbReference type="InterPro" id="IPR003892">
    <property type="entry name" value="CUE"/>
</dbReference>
<feature type="domain" description="CUE" evidence="2">
    <location>
        <begin position="496"/>
        <end position="539"/>
    </location>
</feature>
<dbReference type="STRING" id="61395.A0A1Y1WF36"/>
<dbReference type="AlphaFoldDB" id="A0A1Y1WF36"/>
<dbReference type="Proteomes" id="UP000193922">
    <property type="component" value="Unassembled WGS sequence"/>
</dbReference>
<evidence type="ECO:0000256" key="1">
    <source>
        <dbReference type="SAM" id="MobiDB-lite"/>
    </source>
</evidence>
<feature type="compositionally biased region" description="Polar residues" evidence="1">
    <location>
        <begin position="439"/>
        <end position="468"/>
    </location>
</feature>
<dbReference type="SUPFAM" id="SSF109993">
    <property type="entry name" value="VPS9 domain"/>
    <property type="match status" value="1"/>
</dbReference>
<dbReference type="InterPro" id="IPR009060">
    <property type="entry name" value="UBA-like_sf"/>
</dbReference>
<feature type="compositionally biased region" description="Polar residues" evidence="1">
    <location>
        <begin position="59"/>
        <end position="70"/>
    </location>
</feature>
<dbReference type="EMBL" id="MCFD01000003">
    <property type="protein sequence ID" value="ORX71938.1"/>
    <property type="molecule type" value="Genomic_DNA"/>
</dbReference>
<evidence type="ECO:0000259" key="3">
    <source>
        <dbReference type="PROSITE" id="PS51205"/>
    </source>
</evidence>
<feature type="domain" description="VPS9" evidence="3">
    <location>
        <begin position="223"/>
        <end position="362"/>
    </location>
</feature>
<sequence>MTKPDTAAGEEPTAEAKPNTVETPKADTGQTAELNDNQETAQPASDQPTEPIAAPDASPSANEPENSTPAETLAEALPSPPVVQRVSSTSKVHDAIQDIINQFDPLKISASQSTQAAEAAASEQTAELRAQFQPETDGFNYNTFLQQLRNPEAKPVARTVKNFLTEFARRPLTLGEQVRFIHDFLDFISGKMRECSVWMEGMEKLVMNRLYPVCFSPTASDDADKDRVLREKVSLFRWIKEEHLDIPKSPQNTAFLQFAKTELLKMNNFKSPRDKVICVLNCCTVIYGLLKHMKGNDVGADKFLPLLIYVVITAAPPKLVSNIQYIMRFRSAEKMQSEAGYYVTNLQGAVAFIESMDASCLSITQDEFDKNIEMTIWEIETEKRGKERAAQQKRQEAQRRPVPDLSAERAQWLIDKGSGIAKTTLEKTNSFVGRLISELSTPNASETGTTSPSRRDSSASTQYPGESSRQPRHQREYSHSQQDTANVQELIMGTSEWTATLALVRDMFPNIDSEVVEIVFESNQGFVPKTIEQLLDMSMGNEARDVVANEEVLDELESPVHSMSQRTHVVPPPTAAAPQEDGDDAVDEVERWKDRWADGSSDEEEEEEVEEDLLKEEEDDDEITAPPDLGQTSVPDTTIPDTSGDEELARRLQQEFEQQMRDESSAPQ</sequence>
<dbReference type="Pfam" id="PF18151">
    <property type="entry name" value="DUF5601"/>
    <property type="match status" value="1"/>
</dbReference>
<dbReference type="GeneID" id="63806820"/>
<dbReference type="GO" id="GO:0005085">
    <property type="term" value="F:guanyl-nucleotide exchange factor activity"/>
    <property type="evidence" value="ECO:0007669"/>
    <property type="project" value="InterPro"/>
</dbReference>
<feature type="compositionally biased region" description="Acidic residues" evidence="1">
    <location>
        <begin position="600"/>
        <end position="623"/>
    </location>
</feature>